<keyword evidence="1" id="KW-0812">Transmembrane</keyword>
<dbReference type="STRING" id="420404.SAMN05421793_1579"/>
<dbReference type="EMBL" id="FNWX01000057">
    <property type="protein sequence ID" value="SEH93923.1"/>
    <property type="molecule type" value="Genomic_DNA"/>
</dbReference>
<reference evidence="3" key="1">
    <citation type="submission" date="2016-10" db="EMBL/GenBank/DDBJ databases">
        <authorList>
            <person name="Varghese N."/>
            <person name="Submissions S."/>
        </authorList>
    </citation>
    <scope>NUCLEOTIDE SEQUENCE [LARGE SCALE GENOMIC DNA]</scope>
    <source>
        <strain evidence="3">DSM 19326</strain>
    </source>
</reference>
<dbReference type="AlphaFoldDB" id="A0A1H6LYI5"/>
<keyword evidence="1" id="KW-1133">Transmembrane helix</keyword>
<proteinExistence type="predicted"/>
<keyword evidence="3" id="KW-1185">Reference proteome</keyword>
<evidence type="ECO:0000256" key="1">
    <source>
        <dbReference type="SAM" id="Phobius"/>
    </source>
</evidence>
<evidence type="ECO:0000313" key="2">
    <source>
        <dbReference type="EMBL" id="SEH93923.1"/>
    </source>
</evidence>
<name>A0A1H6LYI5_9FLAO</name>
<organism evidence="2 3">
    <name type="scientific">Epilithonimonas hominis</name>
    <dbReference type="NCBI Taxonomy" id="420404"/>
    <lineage>
        <taxon>Bacteria</taxon>
        <taxon>Pseudomonadati</taxon>
        <taxon>Bacteroidota</taxon>
        <taxon>Flavobacteriia</taxon>
        <taxon>Flavobacteriales</taxon>
        <taxon>Weeksellaceae</taxon>
        <taxon>Chryseobacterium group</taxon>
        <taxon>Epilithonimonas</taxon>
    </lineage>
</organism>
<protein>
    <submittedName>
        <fullName evidence="2">Uncharacterized protein</fullName>
    </submittedName>
</protein>
<feature type="transmembrane region" description="Helical" evidence="1">
    <location>
        <begin position="32"/>
        <end position="52"/>
    </location>
</feature>
<accession>A0A1H6LYI5</accession>
<keyword evidence="1" id="KW-0472">Membrane</keyword>
<dbReference type="Proteomes" id="UP000198555">
    <property type="component" value="Unassembled WGS sequence"/>
</dbReference>
<evidence type="ECO:0000313" key="3">
    <source>
        <dbReference type="Proteomes" id="UP000198555"/>
    </source>
</evidence>
<gene>
    <name evidence="2" type="ORF">SAMN05421793_1579</name>
</gene>
<sequence length="60" mass="7172">MYYALLKVLEAEHIVKTLFQLLRMKDNRCTTVLLLVMIQNITYVILINLNALRFFKKKDL</sequence>